<gene>
    <name evidence="2" type="ORF">ATCC9714_21311</name>
    <name evidence="3" type="ORF">UMC4404_09321</name>
</gene>
<evidence type="ECO:0000313" key="2">
    <source>
        <dbReference type="EMBL" id="CEJ74243.1"/>
    </source>
</evidence>
<protein>
    <submittedName>
        <fullName evidence="3">Uncharacterized protein</fullName>
    </submittedName>
</protein>
<name>A0A9P1L3Y6_PARSO</name>
<reference evidence="3" key="1">
    <citation type="submission" date="2015-01" db="EMBL/GenBank/DDBJ databases">
        <authorList>
            <person name="Aslett M.A."/>
            <person name="De Silva N."/>
        </authorList>
    </citation>
    <scope>NUCLEOTIDE SEQUENCE</scope>
    <source>
        <strain evidence="2 4">ATCC9714</strain>
        <strain evidence="3">UMC4404</strain>
    </source>
</reference>
<dbReference type="Proteomes" id="UP000049685">
    <property type="component" value="Unassembled WGS sequence"/>
</dbReference>
<dbReference type="EMBL" id="LN679998">
    <property type="protein sequence ID" value="CEJ74243.1"/>
    <property type="molecule type" value="Genomic_DNA"/>
</dbReference>
<dbReference type="AlphaFoldDB" id="A0A9P1L3Y6"/>
<evidence type="ECO:0000313" key="5">
    <source>
        <dbReference type="Proteomes" id="UP000049685"/>
    </source>
</evidence>
<keyword evidence="1" id="KW-0732">Signal</keyword>
<dbReference type="Proteomes" id="UP000032811">
    <property type="component" value="Chromosome 1"/>
</dbReference>
<organism evidence="3 5">
    <name type="scientific">Paraclostridium sordellii</name>
    <name type="common">Clostridium sordellii</name>
    <dbReference type="NCBI Taxonomy" id="1505"/>
    <lineage>
        <taxon>Bacteria</taxon>
        <taxon>Bacillati</taxon>
        <taxon>Bacillota</taxon>
        <taxon>Clostridia</taxon>
        <taxon>Peptostreptococcales</taxon>
        <taxon>Peptostreptococcaceae</taxon>
        <taxon>Paraclostridium</taxon>
    </lineage>
</organism>
<dbReference type="EMBL" id="CDNY01000003">
    <property type="protein sequence ID" value="CEO32952.1"/>
    <property type="molecule type" value="Genomic_DNA"/>
</dbReference>
<feature type="chain" id="PRO_5040105142" evidence="1">
    <location>
        <begin position="25"/>
        <end position="105"/>
    </location>
</feature>
<evidence type="ECO:0000313" key="3">
    <source>
        <dbReference type="EMBL" id="CEO32952.1"/>
    </source>
</evidence>
<sequence length="105" mass="11879">MKKKIIVLLLSSCFLLSLSSSVYAVNLFKEGVYKVADLNFSEDNKYIVQNVSKTEGAYLQVFDENQVLVQSIRFSPDSEKFNLVKISPEYRIVILGGGNIYIYPS</sequence>
<feature type="signal peptide" evidence="1">
    <location>
        <begin position="1"/>
        <end position="24"/>
    </location>
</feature>
<dbReference type="RefSeq" id="WP_021125784.1">
    <property type="nucleotide sequence ID" value="NZ_BDJI01000002.1"/>
</dbReference>
<dbReference type="GeneID" id="97537966"/>
<evidence type="ECO:0000313" key="4">
    <source>
        <dbReference type="Proteomes" id="UP000032811"/>
    </source>
</evidence>
<proteinExistence type="predicted"/>
<reference evidence="5" key="2">
    <citation type="submission" date="2015-01" db="EMBL/GenBank/DDBJ databases">
        <authorList>
            <person name="Aslett A.Martin."/>
            <person name="De Silva Nishadi"/>
        </authorList>
    </citation>
    <scope>NUCLEOTIDE SEQUENCE [LARGE SCALE GENOMIC DNA]</scope>
    <source>
        <strain evidence="5">UMC4404</strain>
    </source>
</reference>
<accession>A0A9P1L3Y6</accession>
<keyword evidence="4" id="KW-1185">Reference proteome</keyword>
<evidence type="ECO:0000256" key="1">
    <source>
        <dbReference type="SAM" id="SignalP"/>
    </source>
</evidence>